<reference evidence="1" key="1">
    <citation type="submission" date="2018-10" db="EMBL/GenBank/DDBJ databases">
        <title>Hidden diversity of soil giant viruses.</title>
        <authorList>
            <person name="Schulz F."/>
            <person name="Alteio L."/>
            <person name="Goudeau D."/>
            <person name="Ryan E.M."/>
            <person name="Malmstrom R.R."/>
            <person name="Blanchard J."/>
            <person name="Woyke T."/>
        </authorList>
    </citation>
    <scope>NUCLEOTIDE SEQUENCE</scope>
    <source>
        <strain evidence="1">EDV1</strain>
    </source>
</reference>
<organism evidence="1">
    <name type="scientific">Edafosvirus sp</name>
    <dbReference type="NCBI Taxonomy" id="2487765"/>
    <lineage>
        <taxon>Viruses</taxon>
        <taxon>Varidnaviria</taxon>
        <taxon>Bamfordvirae</taxon>
        <taxon>Nucleocytoviricota</taxon>
        <taxon>Megaviricetes</taxon>
        <taxon>Imitervirales</taxon>
        <taxon>Mimiviridae</taxon>
        <taxon>Klosneuvirinae</taxon>
    </lineage>
</organism>
<sequence>MADPKAKPKRVFRKLDPIESLGYKLTHRDKTHNYYGIFDTFQINLKVSNDLKTFEITHDREFPEQELIETKTQEFSENATPIVTIDRLTKYIIECIKDDEYQFNNPEDKQPDIVETKIPIIKHDKDRELLIVVWGNKRSNYDDLRTKHNLQKNYSAMHLRGSRRFRDDARNDDVYRSVQTNKGFIEFLESTIPSIEAENLNRIGINCSKGRHRSVTCARSLKEYYYPKATIIYANLK</sequence>
<dbReference type="EMBL" id="MK072126">
    <property type="protein sequence ID" value="AYV78963.1"/>
    <property type="molecule type" value="Genomic_DNA"/>
</dbReference>
<gene>
    <name evidence="1" type="ORF">Edafosvirus61_3</name>
</gene>
<evidence type="ECO:0000313" key="1">
    <source>
        <dbReference type="EMBL" id="AYV78963.1"/>
    </source>
</evidence>
<protein>
    <submittedName>
        <fullName evidence="1">RNase adaptor protein</fullName>
    </submittedName>
</protein>
<name>A0A3G4ZZF9_9VIRU</name>
<proteinExistence type="predicted"/>
<accession>A0A3G4ZZF9</accession>